<feature type="region of interest" description="Disordered" evidence="4">
    <location>
        <begin position="204"/>
        <end position="227"/>
    </location>
</feature>
<dbReference type="PROSITE" id="PS50072">
    <property type="entry name" value="CSA_PPIASE_2"/>
    <property type="match status" value="1"/>
</dbReference>
<dbReference type="GO" id="GO:0003755">
    <property type="term" value="F:peptidyl-prolyl cis-trans isomerase activity"/>
    <property type="evidence" value="ECO:0007669"/>
    <property type="project" value="UniProtKB-UniRule"/>
</dbReference>
<dbReference type="PRINTS" id="PR00153">
    <property type="entry name" value="CSAPPISMRASE"/>
</dbReference>
<organism evidence="6 7">
    <name type="scientific">Candidatus Uhrbacteria bacterium GW2011_GWC1_41_20</name>
    <dbReference type="NCBI Taxonomy" id="1618983"/>
    <lineage>
        <taxon>Bacteria</taxon>
        <taxon>Candidatus Uhriibacteriota</taxon>
    </lineage>
</organism>
<dbReference type="InterPro" id="IPR029000">
    <property type="entry name" value="Cyclophilin-like_dom_sf"/>
</dbReference>
<name>A0A0G0VHT3_9BACT</name>
<dbReference type="Pfam" id="PF00160">
    <property type="entry name" value="Pro_isomerase"/>
    <property type="match status" value="1"/>
</dbReference>
<evidence type="ECO:0000256" key="2">
    <source>
        <dbReference type="ARBA" id="ARBA00023235"/>
    </source>
</evidence>
<dbReference type="SUPFAM" id="SSF50891">
    <property type="entry name" value="Cyclophilin-like"/>
    <property type="match status" value="1"/>
</dbReference>
<dbReference type="PANTHER" id="PTHR45625:SF4">
    <property type="entry name" value="PEPTIDYLPROLYL ISOMERASE DOMAIN AND WD REPEAT-CONTAINING PROTEIN 1"/>
    <property type="match status" value="1"/>
</dbReference>
<reference evidence="6 7" key="1">
    <citation type="journal article" date="2015" name="Nature">
        <title>rRNA introns, odd ribosomes, and small enigmatic genomes across a large radiation of phyla.</title>
        <authorList>
            <person name="Brown C.T."/>
            <person name="Hug L.A."/>
            <person name="Thomas B.C."/>
            <person name="Sharon I."/>
            <person name="Castelle C.J."/>
            <person name="Singh A."/>
            <person name="Wilkins M.J."/>
            <person name="Williams K.H."/>
            <person name="Banfield J.F."/>
        </authorList>
    </citation>
    <scope>NUCLEOTIDE SEQUENCE [LARGE SCALE GENOMIC DNA]</scope>
</reference>
<dbReference type="Proteomes" id="UP000033930">
    <property type="component" value="Unassembled WGS sequence"/>
</dbReference>
<evidence type="ECO:0000256" key="1">
    <source>
        <dbReference type="ARBA" id="ARBA00023110"/>
    </source>
</evidence>
<gene>
    <name evidence="6" type="ORF">UU50_C0009G0003</name>
</gene>
<accession>A0A0G0VHT3</accession>
<dbReference type="CDD" id="cd00317">
    <property type="entry name" value="cyclophilin"/>
    <property type="match status" value="1"/>
</dbReference>
<comment type="similarity">
    <text evidence="3">Belongs to the cyclophilin-type PPIase family.</text>
</comment>
<feature type="domain" description="PPIase cyclophilin-type" evidence="5">
    <location>
        <begin position="69"/>
        <end position="189"/>
    </location>
</feature>
<proteinExistence type="inferred from homology"/>
<dbReference type="PATRIC" id="fig|1618983.3.peg.436"/>
<dbReference type="AlphaFoldDB" id="A0A0G0VHT3"/>
<dbReference type="EMBL" id="LCAW01000009">
    <property type="protein sequence ID" value="KKR99186.1"/>
    <property type="molecule type" value="Genomic_DNA"/>
</dbReference>
<evidence type="ECO:0000313" key="6">
    <source>
        <dbReference type="EMBL" id="KKR99186.1"/>
    </source>
</evidence>
<feature type="compositionally biased region" description="Acidic residues" evidence="4">
    <location>
        <begin position="207"/>
        <end position="219"/>
    </location>
</feature>
<dbReference type="PANTHER" id="PTHR45625">
    <property type="entry name" value="PEPTIDYL-PROLYL CIS-TRANS ISOMERASE-RELATED"/>
    <property type="match status" value="1"/>
</dbReference>
<evidence type="ECO:0000256" key="4">
    <source>
        <dbReference type="SAM" id="MobiDB-lite"/>
    </source>
</evidence>
<sequence>MKKQNIGPYFYVSLLVLAGFVTVGAGCTTQEELIQESDISDSQVTEQSMYSFPGVLDDSQIENKIVRIETENGDIVFELFADTAPKTVSNFVYLANQGYFNGLTFHRRVEDFVIQGGDPMGNGMGGPGYKFEDELNDEYQYDRGIVAMANSGPDTNGSQFFIMLADNPLPKAYSIFGRVLEGMEVVDEIGIGDVMTKVTIESIDGSNEAEGEDGAEVEGDTGASVAK</sequence>
<dbReference type="InterPro" id="IPR002130">
    <property type="entry name" value="Cyclophilin-type_PPIase_dom"/>
</dbReference>
<dbReference type="EC" id="5.2.1.8" evidence="3"/>
<comment type="catalytic activity">
    <reaction evidence="3">
        <text>[protein]-peptidylproline (omega=180) = [protein]-peptidylproline (omega=0)</text>
        <dbReference type="Rhea" id="RHEA:16237"/>
        <dbReference type="Rhea" id="RHEA-COMP:10747"/>
        <dbReference type="Rhea" id="RHEA-COMP:10748"/>
        <dbReference type="ChEBI" id="CHEBI:83833"/>
        <dbReference type="ChEBI" id="CHEBI:83834"/>
        <dbReference type="EC" id="5.2.1.8"/>
    </reaction>
</comment>
<comment type="function">
    <text evidence="3">PPIases accelerate the folding of proteins. It catalyzes the cis-trans isomerization of proline imidic peptide bonds in oligopeptides.</text>
</comment>
<keyword evidence="1 3" id="KW-0697">Rotamase</keyword>
<dbReference type="Gene3D" id="2.40.100.10">
    <property type="entry name" value="Cyclophilin-like"/>
    <property type="match status" value="1"/>
</dbReference>
<dbReference type="PROSITE" id="PS51257">
    <property type="entry name" value="PROKAR_LIPOPROTEIN"/>
    <property type="match status" value="1"/>
</dbReference>
<evidence type="ECO:0000256" key="3">
    <source>
        <dbReference type="RuleBase" id="RU363019"/>
    </source>
</evidence>
<protein>
    <recommendedName>
        <fullName evidence="3">Peptidyl-prolyl cis-trans isomerase</fullName>
        <shortName evidence="3">PPIase</shortName>
        <ecNumber evidence="3">5.2.1.8</ecNumber>
    </recommendedName>
</protein>
<keyword evidence="2 3" id="KW-0413">Isomerase</keyword>
<dbReference type="InterPro" id="IPR044666">
    <property type="entry name" value="Cyclophilin_A-like"/>
</dbReference>
<comment type="caution">
    <text evidence="6">The sequence shown here is derived from an EMBL/GenBank/DDBJ whole genome shotgun (WGS) entry which is preliminary data.</text>
</comment>
<evidence type="ECO:0000259" key="5">
    <source>
        <dbReference type="PROSITE" id="PS50072"/>
    </source>
</evidence>
<evidence type="ECO:0000313" key="7">
    <source>
        <dbReference type="Proteomes" id="UP000033930"/>
    </source>
</evidence>